<dbReference type="Proteomes" id="UP000007266">
    <property type="component" value="Linkage group 7"/>
</dbReference>
<reference evidence="1 2" key="2">
    <citation type="journal article" date="2010" name="Nucleic Acids Res.">
        <title>BeetleBase in 2010: revisions to provide comprehensive genomic information for Tribolium castaneum.</title>
        <authorList>
            <person name="Kim H.S."/>
            <person name="Murphy T."/>
            <person name="Xia J."/>
            <person name="Caragea D."/>
            <person name="Park Y."/>
            <person name="Beeman R.W."/>
            <person name="Lorenzen M.D."/>
            <person name="Butcher S."/>
            <person name="Manak J.R."/>
            <person name="Brown S.J."/>
        </authorList>
    </citation>
    <scope>GENOME REANNOTATION</scope>
    <source>
        <strain evidence="1 2">Georgia GA2</strain>
    </source>
</reference>
<keyword evidence="2" id="KW-1185">Reference proteome</keyword>
<evidence type="ECO:0000313" key="1">
    <source>
        <dbReference type="EMBL" id="EFA06754.1"/>
    </source>
</evidence>
<organism evidence="1 2">
    <name type="scientific">Tribolium castaneum</name>
    <name type="common">Red flour beetle</name>
    <dbReference type="NCBI Taxonomy" id="7070"/>
    <lineage>
        <taxon>Eukaryota</taxon>
        <taxon>Metazoa</taxon>
        <taxon>Ecdysozoa</taxon>
        <taxon>Arthropoda</taxon>
        <taxon>Hexapoda</taxon>
        <taxon>Insecta</taxon>
        <taxon>Pterygota</taxon>
        <taxon>Neoptera</taxon>
        <taxon>Endopterygota</taxon>
        <taxon>Coleoptera</taxon>
        <taxon>Polyphaga</taxon>
        <taxon>Cucujiformia</taxon>
        <taxon>Tenebrionidae</taxon>
        <taxon>Tenebrionidae incertae sedis</taxon>
        <taxon>Tribolium</taxon>
    </lineage>
</organism>
<reference evidence="1 2" key="1">
    <citation type="journal article" date="2008" name="Nature">
        <title>The genome of the model beetle and pest Tribolium castaneum.</title>
        <authorList>
            <consortium name="Tribolium Genome Sequencing Consortium"/>
            <person name="Richards S."/>
            <person name="Gibbs R.A."/>
            <person name="Weinstock G.M."/>
            <person name="Brown S.J."/>
            <person name="Denell R."/>
            <person name="Beeman R.W."/>
            <person name="Gibbs R."/>
            <person name="Beeman R.W."/>
            <person name="Brown S.J."/>
            <person name="Bucher G."/>
            <person name="Friedrich M."/>
            <person name="Grimmelikhuijzen C.J."/>
            <person name="Klingler M."/>
            <person name="Lorenzen M."/>
            <person name="Richards S."/>
            <person name="Roth S."/>
            <person name="Schroder R."/>
            <person name="Tautz D."/>
            <person name="Zdobnov E.M."/>
            <person name="Muzny D."/>
            <person name="Gibbs R.A."/>
            <person name="Weinstock G.M."/>
            <person name="Attaway T."/>
            <person name="Bell S."/>
            <person name="Buhay C.J."/>
            <person name="Chandrabose M.N."/>
            <person name="Chavez D."/>
            <person name="Clerk-Blankenburg K.P."/>
            <person name="Cree A."/>
            <person name="Dao M."/>
            <person name="Davis C."/>
            <person name="Chacko J."/>
            <person name="Dinh H."/>
            <person name="Dugan-Rocha S."/>
            <person name="Fowler G."/>
            <person name="Garner T.T."/>
            <person name="Garnes J."/>
            <person name="Gnirke A."/>
            <person name="Hawes A."/>
            <person name="Hernandez J."/>
            <person name="Hines S."/>
            <person name="Holder M."/>
            <person name="Hume J."/>
            <person name="Jhangiani S.N."/>
            <person name="Joshi V."/>
            <person name="Khan Z.M."/>
            <person name="Jackson L."/>
            <person name="Kovar C."/>
            <person name="Kowis A."/>
            <person name="Lee S."/>
            <person name="Lewis L.R."/>
            <person name="Margolis J."/>
            <person name="Morgan M."/>
            <person name="Nazareth L.V."/>
            <person name="Nguyen N."/>
            <person name="Okwuonu G."/>
            <person name="Parker D."/>
            <person name="Richards S."/>
            <person name="Ruiz S.J."/>
            <person name="Santibanez J."/>
            <person name="Savard J."/>
            <person name="Scherer S.E."/>
            <person name="Schneider B."/>
            <person name="Sodergren E."/>
            <person name="Tautz D."/>
            <person name="Vattahil S."/>
            <person name="Villasana D."/>
            <person name="White C.S."/>
            <person name="Wright R."/>
            <person name="Park Y."/>
            <person name="Beeman R.W."/>
            <person name="Lord J."/>
            <person name="Oppert B."/>
            <person name="Lorenzen M."/>
            <person name="Brown S."/>
            <person name="Wang L."/>
            <person name="Savard J."/>
            <person name="Tautz D."/>
            <person name="Richards S."/>
            <person name="Weinstock G."/>
            <person name="Gibbs R.A."/>
            <person name="Liu Y."/>
            <person name="Worley K."/>
            <person name="Weinstock G."/>
            <person name="Elsik C.G."/>
            <person name="Reese J.T."/>
            <person name="Elhaik E."/>
            <person name="Landan G."/>
            <person name="Graur D."/>
            <person name="Arensburger P."/>
            <person name="Atkinson P."/>
            <person name="Beeman R.W."/>
            <person name="Beidler J."/>
            <person name="Brown S.J."/>
            <person name="Demuth J.P."/>
            <person name="Drury D.W."/>
            <person name="Du Y.Z."/>
            <person name="Fujiwara H."/>
            <person name="Lorenzen M."/>
            <person name="Maselli V."/>
            <person name="Osanai M."/>
            <person name="Park Y."/>
            <person name="Robertson H.M."/>
            <person name="Tu Z."/>
            <person name="Wang J.J."/>
            <person name="Wang S."/>
            <person name="Richards S."/>
            <person name="Song H."/>
            <person name="Zhang L."/>
            <person name="Sodergren E."/>
            <person name="Werner D."/>
            <person name="Stanke M."/>
            <person name="Morgenstern B."/>
            <person name="Solovyev V."/>
            <person name="Kosarev P."/>
            <person name="Brown G."/>
            <person name="Chen H.C."/>
            <person name="Ermolaeva O."/>
            <person name="Hlavina W."/>
            <person name="Kapustin Y."/>
            <person name="Kiryutin B."/>
            <person name="Kitts P."/>
            <person name="Maglott D."/>
            <person name="Pruitt K."/>
            <person name="Sapojnikov V."/>
            <person name="Souvorov A."/>
            <person name="Mackey A.J."/>
            <person name="Waterhouse R.M."/>
            <person name="Wyder S."/>
            <person name="Zdobnov E.M."/>
            <person name="Zdobnov E.M."/>
            <person name="Wyder S."/>
            <person name="Kriventseva E.V."/>
            <person name="Kadowaki T."/>
            <person name="Bork P."/>
            <person name="Aranda M."/>
            <person name="Bao R."/>
            <person name="Beermann A."/>
            <person name="Berns N."/>
            <person name="Bolognesi R."/>
            <person name="Bonneton F."/>
            <person name="Bopp D."/>
            <person name="Brown S.J."/>
            <person name="Bucher G."/>
            <person name="Butts T."/>
            <person name="Chaumot A."/>
            <person name="Denell R.E."/>
            <person name="Ferrier D.E."/>
            <person name="Friedrich M."/>
            <person name="Gordon C.M."/>
            <person name="Jindra M."/>
            <person name="Klingler M."/>
            <person name="Lan Q."/>
            <person name="Lattorff H.M."/>
            <person name="Laudet V."/>
            <person name="von Levetsow C."/>
            <person name="Liu Z."/>
            <person name="Lutz R."/>
            <person name="Lynch J.A."/>
            <person name="da Fonseca R.N."/>
            <person name="Posnien N."/>
            <person name="Reuter R."/>
            <person name="Roth S."/>
            <person name="Savard J."/>
            <person name="Schinko J.B."/>
            <person name="Schmitt C."/>
            <person name="Schoppmeier M."/>
            <person name="Schroder R."/>
            <person name="Shippy T.D."/>
            <person name="Simonnet F."/>
            <person name="Marques-Souza H."/>
            <person name="Tautz D."/>
            <person name="Tomoyasu Y."/>
            <person name="Trauner J."/>
            <person name="Van der Zee M."/>
            <person name="Vervoort M."/>
            <person name="Wittkopp N."/>
            <person name="Wimmer E.A."/>
            <person name="Yang X."/>
            <person name="Jones A.K."/>
            <person name="Sattelle D.B."/>
            <person name="Ebert P.R."/>
            <person name="Nelson D."/>
            <person name="Scott J.G."/>
            <person name="Beeman R.W."/>
            <person name="Muthukrishnan S."/>
            <person name="Kramer K.J."/>
            <person name="Arakane Y."/>
            <person name="Beeman R.W."/>
            <person name="Zhu Q."/>
            <person name="Hogenkamp D."/>
            <person name="Dixit R."/>
            <person name="Oppert B."/>
            <person name="Jiang H."/>
            <person name="Zou Z."/>
            <person name="Marshall J."/>
            <person name="Elpidina E."/>
            <person name="Vinokurov K."/>
            <person name="Oppert C."/>
            <person name="Zou Z."/>
            <person name="Evans J."/>
            <person name="Lu Z."/>
            <person name="Zhao P."/>
            <person name="Sumathipala N."/>
            <person name="Altincicek B."/>
            <person name="Vilcinskas A."/>
            <person name="Williams M."/>
            <person name="Hultmark D."/>
            <person name="Hetru C."/>
            <person name="Jiang H."/>
            <person name="Grimmelikhuijzen C.J."/>
            <person name="Hauser F."/>
            <person name="Cazzamali G."/>
            <person name="Williamson M."/>
            <person name="Park Y."/>
            <person name="Li B."/>
            <person name="Tanaka Y."/>
            <person name="Predel R."/>
            <person name="Neupert S."/>
            <person name="Schachtner J."/>
            <person name="Verleyen P."/>
            <person name="Raible F."/>
            <person name="Bork P."/>
            <person name="Friedrich M."/>
            <person name="Walden K.K."/>
            <person name="Robertson H.M."/>
            <person name="Angeli S."/>
            <person name="Foret S."/>
            <person name="Bucher G."/>
            <person name="Schuetz S."/>
            <person name="Maleszka R."/>
            <person name="Wimmer E.A."/>
            <person name="Beeman R.W."/>
            <person name="Lorenzen M."/>
            <person name="Tomoyasu Y."/>
            <person name="Miller S.C."/>
            <person name="Grossmann D."/>
            <person name="Bucher G."/>
        </authorList>
    </citation>
    <scope>NUCLEOTIDE SEQUENCE [LARGE SCALE GENOMIC DNA]</scope>
    <source>
        <strain evidence="1 2">Georgia GA2</strain>
    </source>
</reference>
<dbReference type="AlphaFoldDB" id="D6WU34"/>
<dbReference type="InParanoid" id="D6WU34"/>
<proteinExistence type="predicted"/>
<name>D6WU34_TRICA</name>
<sequence length="47" mass="5372">MPADIKGKKVESIMTEHENKIRKMLTMLPEINAEFENVKPPTSSFPN</sequence>
<dbReference type="EMBL" id="KQ971352">
    <property type="protein sequence ID" value="EFA06754.1"/>
    <property type="molecule type" value="Genomic_DNA"/>
</dbReference>
<protein>
    <submittedName>
        <fullName evidence="1">Uncharacterized protein</fullName>
    </submittedName>
</protein>
<gene>
    <name evidence="1" type="primary">GLEAN_09688</name>
    <name evidence="1" type="ORF">TcasGA2_TC009688</name>
</gene>
<accession>D6WU34</accession>
<dbReference type="HOGENOM" id="CLU_3176029_0_0_1"/>
<evidence type="ECO:0000313" key="2">
    <source>
        <dbReference type="Proteomes" id="UP000007266"/>
    </source>
</evidence>